<dbReference type="Gene3D" id="3.30.559.30">
    <property type="entry name" value="Nonribosomal peptide synthetase, condensation domain"/>
    <property type="match status" value="1"/>
</dbReference>
<dbReference type="GO" id="GO:0031177">
    <property type="term" value="F:phosphopantetheine binding"/>
    <property type="evidence" value="ECO:0007669"/>
    <property type="project" value="InterPro"/>
</dbReference>
<feature type="compositionally biased region" description="Basic residues" evidence="4">
    <location>
        <begin position="1127"/>
        <end position="1140"/>
    </location>
</feature>
<dbReference type="SUPFAM" id="SSF47336">
    <property type="entry name" value="ACP-like"/>
    <property type="match status" value="1"/>
</dbReference>
<evidence type="ECO:0000313" key="6">
    <source>
        <dbReference type="EMBL" id="MBB4716752.1"/>
    </source>
</evidence>
<dbReference type="SUPFAM" id="SSF52777">
    <property type="entry name" value="CoA-dependent acyltransferases"/>
    <property type="match status" value="2"/>
</dbReference>
<dbReference type="Proteomes" id="UP000565089">
    <property type="component" value="Unassembled WGS sequence"/>
</dbReference>
<dbReference type="InterPro" id="IPR020845">
    <property type="entry name" value="AMP-binding_CS"/>
</dbReference>
<feature type="region of interest" description="Disordered" evidence="4">
    <location>
        <begin position="956"/>
        <end position="982"/>
    </location>
</feature>
<dbReference type="GO" id="GO:0044550">
    <property type="term" value="P:secondary metabolite biosynthetic process"/>
    <property type="evidence" value="ECO:0007669"/>
    <property type="project" value="TreeGrafter"/>
</dbReference>
<evidence type="ECO:0000256" key="1">
    <source>
        <dbReference type="ARBA" id="ARBA00001957"/>
    </source>
</evidence>
<dbReference type="InterPro" id="IPR036736">
    <property type="entry name" value="ACP-like_sf"/>
</dbReference>
<evidence type="ECO:0000259" key="5">
    <source>
        <dbReference type="PROSITE" id="PS50075"/>
    </source>
</evidence>
<dbReference type="Gene3D" id="3.30.559.10">
    <property type="entry name" value="Chloramphenicol acetyltransferase-like domain"/>
    <property type="match status" value="1"/>
</dbReference>
<dbReference type="SUPFAM" id="SSF56801">
    <property type="entry name" value="Acetyl-CoA synthetase-like"/>
    <property type="match status" value="1"/>
</dbReference>
<dbReference type="InterPro" id="IPR029058">
    <property type="entry name" value="AB_hydrolase_fold"/>
</dbReference>
<dbReference type="InterPro" id="IPR042099">
    <property type="entry name" value="ANL_N_sf"/>
</dbReference>
<dbReference type="GO" id="GO:0008610">
    <property type="term" value="P:lipid biosynthetic process"/>
    <property type="evidence" value="ECO:0007669"/>
    <property type="project" value="UniProtKB-ARBA"/>
</dbReference>
<comment type="cofactor">
    <cofactor evidence="1">
        <name>pantetheine 4'-phosphate</name>
        <dbReference type="ChEBI" id="CHEBI:47942"/>
    </cofactor>
</comment>
<dbReference type="NCBIfam" id="TIGR01733">
    <property type="entry name" value="AA-adenyl-dom"/>
    <property type="match status" value="1"/>
</dbReference>
<reference evidence="6 7" key="1">
    <citation type="submission" date="2020-08" db="EMBL/GenBank/DDBJ databases">
        <title>Sequencing the genomes of 1000 actinobacteria strains.</title>
        <authorList>
            <person name="Klenk H.-P."/>
        </authorList>
    </citation>
    <scope>NUCLEOTIDE SEQUENCE [LARGE SCALE GENOMIC DNA]</scope>
    <source>
        <strain evidence="6 7">DSM 40483</strain>
    </source>
</reference>
<dbReference type="Pfam" id="PF00550">
    <property type="entry name" value="PP-binding"/>
    <property type="match status" value="1"/>
</dbReference>
<dbReference type="GeneID" id="95798597"/>
<keyword evidence="2" id="KW-0596">Phosphopantetheine</keyword>
<dbReference type="InterPro" id="IPR009081">
    <property type="entry name" value="PP-bd_ACP"/>
</dbReference>
<name>A0A7W7DU38_9ACTN</name>
<feature type="domain" description="Carrier" evidence="5">
    <location>
        <begin position="1038"/>
        <end position="1113"/>
    </location>
</feature>
<protein>
    <submittedName>
        <fullName evidence="6">Amino acid adenylation domain-containing protein</fullName>
    </submittedName>
</protein>
<dbReference type="FunFam" id="3.40.50.12780:FF:000012">
    <property type="entry name" value="Non-ribosomal peptide synthetase"/>
    <property type="match status" value="1"/>
</dbReference>
<sequence length="1148" mass="123411">MSGTGADIADKRREAMRRLLAQRGLSTKSESPIAAHPERGSAPLSHPQRQLWLFEQMFPGTGAYNVPAAVRLAGTVDVPALQTALDASIARHAVVTARFRMEDSEPRQYFAPDPGRVPIRRHDLTGKPAPDRERCALELARSIAARPFDLTDAPPLAVHLVTLTEHDHVLVLNMHHLVGDALSWGVLLREVAAGYDAVLRGEKPAAEPTPVHYGDYARWHRDRLHGAAYDDQIAYWERVLTDPPSVLELPADRPRPLTPAFRGDVVDFGLDTATVAGLRELGRQEGATLFMAVMAALDVLLYRYTGRTDFLVATSVANRAHSQVEPMVGLFVNTLLLRARLDGDRTFREVLRHVREGTGEALVHQEVPFEKVVERLRPDRTGGAVPYFQVMCTLRPAPRFPAMPGLRLSDFPVHNGTSKRDLTLNLVEDGDTVLGQFEYDTEIFDRETVTRLAAHLGQLVTAALAAPDTPVGALPMLTDADHAPPAEPALYAAAASCVHELFAEQADRTPDAVAVRGEGTTLTFAELDRRANQLAHLLREAGVGPERPVGLCLERTPAMAVAVLGVLKAGGAYVPVDPADPAARRAAILADSGAAVLVHTGGADPGATIRTVELDPDWTALRDRPTDCPDSGATPGNTAYILYTSGSTGAPKGVAVEHRQIVNYTFAVLDRLGVDEPLSYAMLQPLTVDSCLTMLVPPLVTGGELHLITRERALDANALADYMAQHRVDCLKIAPSHLKALMRSGRGADLLPRRRLVIGGEASGWQWLRSVARTAGPDCQVYNHYGPTETTVGVLTWPVPREAEPEAVNAPLGRPLPNTTVHVLDRDGRHVPTGAPGELCVSGANVARGYVGRPDLTAAAFVPDHLAPAGGGTANPPGGEGGARMYRTGDLVRLRRDGTLEFLGRGDDQVKIRGFRVELGEIEAALTDCPLVREGIVVVRRDGQEEPRIVGYLVPQGAGDARGAEDAEGKGDGADGGDGGGAGGADTSAVLEYLRARLPRHMVPSALVALPALPLSAHGKVDRRALPAPARTEAPVLAPRNDTERAVAEVWRDLLGVDDVGLDQNFFDLGGHSLLLIELHRRLAADVGIHAELMELFRSTTVRSQAALADDETGAAGPVGLDSARERGRRQHQLLRRRQAARPQRPAP</sequence>
<dbReference type="PROSITE" id="PS50075">
    <property type="entry name" value="CARRIER"/>
    <property type="match status" value="1"/>
</dbReference>
<dbReference type="EMBL" id="JACHMS010000001">
    <property type="protein sequence ID" value="MBB4716752.1"/>
    <property type="molecule type" value="Genomic_DNA"/>
</dbReference>
<dbReference type="PROSITE" id="PS00455">
    <property type="entry name" value="AMP_BINDING"/>
    <property type="match status" value="1"/>
</dbReference>
<dbReference type="AlphaFoldDB" id="A0A7W7DU38"/>
<dbReference type="Gene3D" id="3.40.50.12780">
    <property type="entry name" value="N-terminal domain of ligase-like"/>
    <property type="match status" value="1"/>
</dbReference>
<dbReference type="CDD" id="cd19531">
    <property type="entry name" value="LCL_NRPS-like"/>
    <property type="match status" value="1"/>
</dbReference>
<evidence type="ECO:0000256" key="3">
    <source>
        <dbReference type="ARBA" id="ARBA00022553"/>
    </source>
</evidence>
<dbReference type="FunFam" id="3.40.50.980:FF:000001">
    <property type="entry name" value="Non-ribosomal peptide synthetase"/>
    <property type="match status" value="1"/>
</dbReference>
<gene>
    <name evidence="6" type="ORF">BJ965_006634</name>
</gene>
<dbReference type="GO" id="GO:0005737">
    <property type="term" value="C:cytoplasm"/>
    <property type="evidence" value="ECO:0007669"/>
    <property type="project" value="TreeGrafter"/>
</dbReference>
<dbReference type="InterPro" id="IPR000873">
    <property type="entry name" value="AMP-dep_synth/lig_dom"/>
</dbReference>
<keyword evidence="3" id="KW-0597">Phosphoprotein</keyword>
<dbReference type="InterPro" id="IPR045851">
    <property type="entry name" value="AMP-bd_C_sf"/>
</dbReference>
<keyword evidence="7" id="KW-1185">Reference proteome</keyword>
<evidence type="ECO:0000256" key="2">
    <source>
        <dbReference type="ARBA" id="ARBA00022450"/>
    </source>
</evidence>
<dbReference type="CDD" id="cd05930">
    <property type="entry name" value="A_NRPS"/>
    <property type="match status" value="1"/>
</dbReference>
<dbReference type="InterPro" id="IPR001242">
    <property type="entry name" value="Condensation_dom"/>
</dbReference>
<feature type="compositionally biased region" description="Basic and acidic residues" evidence="4">
    <location>
        <begin position="962"/>
        <end position="973"/>
    </location>
</feature>
<dbReference type="GO" id="GO:0017000">
    <property type="term" value="P:antibiotic biosynthetic process"/>
    <property type="evidence" value="ECO:0007669"/>
    <property type="project" value="UniProtKB-ARBA"/>
</dbReference>
<evidence type="ECO:0000256" key="4">
    <source>
        <dbReference type="SAM" id="MobiDB-lite"/>
    </source>
</evidence>
<dbReference type="Gene3D" id="3.30.300.30">
    <property type="match status" value="1"/>
</dbReference>
<organism evidence="6 7">
    <name type="scientific">Streptomyces luteogriseus</name>
    <dbReference type="NCBI Taxonomy" id="68233"/>
    <lineage>
        <taxon>Bacteria</taxon>
        <taxon>Bacillati</taxon>
        <taxon>Actinomycetota</taxon>
        <taxon>Actinomycetes</taxon>
        <taxon>Kitasatosporales</taxon>
        <taxon>Streptomycetaceae</taxon>
        <taxon>Streptomyces</taxon>
    </lineage>
</organism>
<accession>A0A7W7DU38</accession>
<dbReference type="Pfam" id="PF13193">
    <property type="entry name" value="AMP-binding_C"/>
    <property type="match status" value="1"/>
</dbReference>
<dbReference type="InterPro" id="IPR025110">
    <property type="entry name" value="AMP-bd_C"/>
</dbReference>
<dbReference type="Gene3D" id="3.40.50.1820">
    <property type="entry name" value="alpha/beta hydrolase"/>
    <property type="match status" value="1"/>
</dbReference>
<dbReference type="InterPro" id="IPR010071">
    <property type="entry name" value="AA_adenyl_dom"/>
</dbReference>
<dbReference type="InterPro" id="IPR020806">
    <property type="entry name" value="PKS_PP-bd"/>
</dbReference>
<dbReference type="PANTHER" id="PTHR45527:SF1">
    <property type="entry name" value="FATTY ACID SYNTHASE"/>
    <property type="match status" value="1"/>
</dbReference>
<dbReference type="InterPro" id="IPR023213">
    <property type="entry name" value="CAT-like_dom_sf"/>
</dbReference>
<dbReference type="GO" id="GO:0043041">
    <property type="term" value="P:amino acid activation for nonribosomal peptide biosynthetic process"/>
    <property type="evidence" value="ECO:0007669"/>
    <property type="project" value="TreeGrafter"/>
</dbReference>
<comment type="caution">
    <text evidence="6">The sequence shown here is derived from an EMBL/GenBank/DDBJ whole genome shotgun (WGS) entry which is preliminary data.</text>
</comment>
<dbReference type="SMART" id="SM00823">
    <property type="entry name" value="PKS_PP"/>
    <property type="match status" value="1"/>
</dbReference>
<dbReference type="RefSeq" id="WP_184913962.1">
    <property type="nucleotide sequence ID" value="NZ_JACHMS010000001.1"/>
</dbReference>
<dbReference type="Pfam" id="PF00501">
    <property type="entry name" value="AMP-binding"/>
    <property type="match status" value="1"/>
</dbReference>
<feature type="region of interest" description="Disordered" evidence="4">
    <location>
        <begin position="1107"/>
        <end position="1148"/>
    </location>
</feature>
<evidence type="ECO:0000313" key="7">
    <source>
        <dbReference type="Proteomes" id="UP000565089"/>
    </source>
</evidence>
<dbReference type="Pfam" id="PF00668">
    <property type="entry name" value="Condensation"/>
    <property type="match status" value="1"/>
</dbReference>
<dbReference type="PANTHER" id="PTHR45527">
    <property type="entry name" value="NONRIBOSOMAL PEPTIDE SYNTHETASE"/>
    <property type="match status" value="1"/>
</dbReference>
<feature type="region of interest" description="Disordered" evidence="4">
    <location>
        <begin position="22"/>
        <end position="44"/>
    </location>
</feature>
<dbReference type="GO" id="GO:0003824">
    <property type="term" value="F:catalytic activity"/>
    <property type="evidence" value="ECO:0007669"/>
    <property type="project" value="InterPro"/>
</dbReference>
<proteinExistence type="predicted"/>